<dbReference type="Pfam" id="PF04720">
    <property type="entry name" value="PDDEXK_6"/>
    <property type="match status" value="1"/>
</dbReference>
<accession>A0AAQ3KN67</accession>
<sequence length="290" mass="32126">MSTRVSLSKDAKKLTGFFEQERERKKDGGRVRKSPPVDQRPRGSFQPRPRLLRVRIALGSRCCRVRWRRVRPGRWIAAGTYGSRSARPDPRDDEGRRFPRPPPLGRRQGGRGPGGAEAERVGYRRSVMARLRAMGHDAAICKARWEKSGGVMAGGHEYIDVVVDAERRYIVDLGFAAEFAVARATPEYEKVVAALPELMVASLDEVRQAVQMVGKAARRSLEARGLHVPPWRTGRYMMAKWLGPYRRIVNAVPSSAGVPVVGGGEGNCRGLRFAAARAALGIVIVNSTYK</sequence>
<dbReference type="Proteomes" id="UP001327560">
    <property type="component" value="Chromosome 6"/>
</dbReference>
<reference evidence="2 3" key="1">
    <citation type="submission" date="2023-10" db="EMBL/GenBank/DDBJ databases">
        <title>Chromosome-scale genome assembly provides insights into flower coloration mechanisms of Canna indica.</title>
        <authorList>
            <person name="Li C."/>
        </authorList>
    </citation>
    <scope>NUCLEOTIDE SEQUENCE [LARGE SCALE GENOMIC DNA]</scope>
    <source>
        <tissue evidence="2">Flower</tissue>
    </source>
</reference>
<evidence type="ECO:0000313" key="3">
    <source>
        <dbReference type="Proteomes" id="UP001327560"/>
    </source>
</evidence>
<evidence type="ECO:0000256" key="1">
    <source>
        <dbReference type="SAM" id="MobiDB-lite"/>
    </source>
</evidence>
<keyword evidence="3" id="KW-1185">Reference proteome</keyword>
<feature type="compositionally biased region" description="Basic and acidic residues" evidence="1">
    <location>
        <begin position="7"/>
        <end position="30"/>
    </location>
</feature>
<dbReference type="InterPro" id="IPR006502">
    <property type="entry name" value="PDDEXK-like"/>
</dbReference>
<proteinExistence type="predicted"/>
<evidence type="ECO:0000313" key="2">
    <source>
        <dbReference type="EMBL" id="WOL11967.1"/>
    </source>
</evidence>
<feature type="compositionally biased region" description="Basic and acidic residues" evidence="1">
    <location>
        <begin position="86"/>
        <end position="97"/>
    </location>
</feature>
<dbReference type="NCBIfam" id="TIGR01615">
    <property type="entry name" value="A_thal_3542"/>
    <property type="match status" value="1"/>
</dbReference>
<gene>
    <name evidence="2" type="ORF">Cni_G20731</name>
</gene>
<feature type="region of interest" description="Disordered" evidence="1">
    <location>
        <begin position="1"/>
        <end position="48"/>
    </location>
</feature>
<dbReference type="PANTHER" id="PTHR31579">
    <property type="entry name" value="OS03G0796600 PROTEIN"/>
    <property type="match status" value="1"/>
</dbReference>
<dbReference type="AlphaFoldDB" id="A0AAQ3KN67"/>
<protein>
    <submittedName>
        <fullName evidence="2">Uncharacterized protein</fullName>
    </submittedName>
</protein>
<dbReference type="EMBL" id="CP136895">
    <property type="protein sequence ID" value="WOL11967.1"/>
    <property type="molecule type" value="Genomic_DNA"/>
</dbReference>
<feature type="region of interest" description="Disordered" evidence="1">
    <location>
        <begin position="80"/>
        <end position="119"/>
    </location>
</feature>
<organism evidence="2 3">
    <name type="scientific">Canna indica</name>
    <name type="common">Indian-shot</name>
    <dbReference type="NCBI Taxonomy" id="4628"/>
    <lineage>
        <taxon>Eukaryota</taxon>
        <taxon>Viridiplantae</taxon>
        <taxon>Streptophyta</taxon>
        <taxon>Embryophyta</taxon>
        <taxon>Tracheophyta</taxon>
        <taxon>Spermatophyta</taxon>
        <taxon>Magnoliopsida</taxon>
        <taxon>Liliopsida</taxon>
        <taxon>Zingiberales</taxon>
        <taxon>Cannaceae</taxon>
        <taxon>Canna</taxon>
    </lineage>
</organism>
<dbReference type="PANTHER" id="PTHR31579:SF84">
    <property type="entry name" value="F21O3.6 PROTEIN"/>
    <property type="match status" value="1"/>
</dbReference>
<name>A0AAQ3KN67_9LILI</name>